<dbReference type="AlphaFoldDB" id="A0A6C0JUG6"/>
<feature type="domain" description="Peptidase C14 caspase" evidence="1">
    <location>
        <begin position="84"/>
        <end position="320"/>
    </location>
</feature>
<dbReference type="InterPro" id="IPR029030">
    <property type="entry name" value="Caspase-like_dom_sf"/>
</dbReference>
<dbReference type="PANTHER" id="PTHR48104:SF30">
    <property type="entry name" value="METACASPASE-1"/>
    <property type="match status" value="1"/>
</dbReference>
<dbReference type="GO" id="GO:0005737">
    <property type="term" value="C:cytoplasm"/>
    <property type="evidence" value="ECO:0007669"/>
    <property type="project" value="TreeGrafter"/>
</dbReference>
<dbReference type="EMBL" id="MN740705">
    <property type="protein sequence ID" value="QHU09189.1"/>
    <property type="molecule type" value="Genomic_DNA"/>
</dbReference>
<reference evidence="2" key="1">
    <citation type="journal article" date="2020" name="Nature">
        <title>Giant virus diversity and host interactions through global metagenomics.</title>
        <authorList>
            <person name="Schulz F."/>
            <person name="Roux S."/>
            <person name="Paez-Espino D."/>
            <person name="Jungbluth S."/>
            <person name="Walsh D.A."/>
            <person name="Denef V.J."/>
            <person name="McMahon K.D."/>
            <person name="Konstantinidis K.T."/>
            <person name="Eloe-Fadrosh E.A."/>
            <person name="Kyrpides N.C."/>
            <person name="Woyke T."/>
        </authorList>
    </citation>
    <scope>NUCLEOTIDE SEQUENCE</scope>
    <source>
        <strain evidence="2">GVMAG-S-1074260-58</strain>
    </source>
</reference>
<dbReference type="SUPFAM" id="SSF52129">
    <property type="entry name" value="Caspase-like"/>
    <property type="match status" value="1"/>
</dbReference>
<dbReference type="GO" id="GO:0006508">
    <property type="term" value="P:proteolysis"/>
    <property type="evidence" value="ECO:0007669"/>
    <property type="project" value="InterPro"/>
</dbReference>
<dbReference type="GO" id="GO:0004197">
    <property type="term" value="F:cysteine-type endopeptidase activity"/>
    <property type="evidence" value="ECO:0007669"/>
    <property type="project" value="InterPro"/>
</dbReference>
<protein>
    <recommendedName>
        <fullName evidence="1">Peptidase C14 caspase domain-containing protein</fullName>
    </recommendedName>
</protein>
<name>A0A6C0JUG6_9ZZZZ</name>
<evidence type="ECO:0000259" key="1">
    <source>
        <dbReference type="Pfam" id="PF00656"/>
    </source>
</evidence>
<dbReference type="PANTHER" id="PTHR48104">
    <property type="entry name" value="METACASPASE-4"/>
    <property type="match status" value="1"/>
</dbReference>
<dbReference type="Gene3D" id="3.40.50.12660">
    <property type="match status" value="1"/>
</dbReference>
<dbReference type="InterPro" id="IPR011600">
    <property type="entry name" value="Pept_C14_caspase"/>
</dbReference>
<evidence type="ECO:0000313" key="2">
    <source>
        <dbReference type="EMBL" id="QHU09189.1"/>
    </source>
</evidence>
<dbReference type="Pfam" id="PF00656">
    <property type="entry name" value="Peptidase_C14"/>
    <property type="match status" value="1"/>
</dbReference>
<organism evidence="2">
    <name type="scientific">viral metagenome</name>
    <dbReference type="NCBI Taxonomy" id="1070528"/>
    <lineage>
        <taxon>unclassified sequences</taxon>
        <taxon>metagenomes</taxon>
        <taxon>organismal metagenomes</taxon>
    </lineage>
</organism>
<dbReference type="InterPro" id="IPR050452">
    <property type="entry name" value="Metacaspase"/>
</dbReference>
<proteinExistence type="predicted"/>
<sequence>MEDDILKVNVWYNEQLKRLKHTVMMNIRSIHRASRLSWKNKRLMNTRIIKWYQSRKLQLGHIKDTRISNIRNTYTVSVIPTITKKALLVGINYEGTSSELKGCVNDVYDLRNMLVSKYEYKQDNIQLLINTKATRKNILDAFIALLQSANEGDHICFTFSGHGYYTADMYEKDEMDGYDEMIVTADNQTIVDDTFKQLIQTHLKEKVTLFSLFDNCHSGTIYDLRYQYLDSSIQTNESMSVHSNPNVLDTSGQVILLSGCMDGQVSLDARINGKFNGVMTWCFLEALRQSNYEDTWETLLERIRTILNVNKLQQIPQMSSGIPLDTKQKLII</sequence>
<accession>A0A6C0JUG6</accession>